<evidence type="ECO:0000313" key="1">
    <source>
        <dbReference type="EMBL" id="CAL5224272.1"/>
    </source>
</evidence>
<dbReference type="InterPro" id="IPR023393">
    <property type="entry name" value="START-like_dom_sf"/>
</dbReference>
<reference evidence="1 2" key="1">
    <citation type="submission" date="2024-06" db="EMBL/GenBank/DDBJ databases">
        <authorList>
            <person name="Kraege A."/>
            <person name="Thomma B."/>
        </authorList>
    </citation>
    <scope>NUCLEOTIDE SEQUENCE [LARGE SCALE GENOMIC DNA]</scope>
</reference>
<evidence type="ECO:0000313" key="2">
    <source>
        <dbReference type="Proteomes" id="UP001497392"/>
    </source>
</evidence>
<sequence length="157" mass="17211">MTGQEGKPAKVSLARITIDAPPAKVYQKLSQVGSWNNWHTSAWVLRSPGLEKLAPGEKFAYTAPFVLGNIQSEVEESHEGKSLEWSDKALFGLVSGGHRWHLQSTGKKVLGILGKDRTQVTLDQEITGLGQLLVSGKSMEKHGATWLVELKKAVEEH</sequence>
<protein>
    <submittedName>
        <fullName evidence="1">G6932 protein</fullName>
    </submittedName>
</protein>
<accession>A0ABP1G1I2</accession>
<dbReference type="Proteomes" id="UP001497392">
    <property type="component" value="Unassembled WGS sequence"/>
</dbReference>
<dbReference type="SUPFAM" id="SSF55961">
    <property type="entry name" value="Bet v1-like"/>
    <property type="match status" value="1"/>
</dbReference>
<comment type="caution">
    <text evidence="1">The sequence shown here is derived from an EMBL/GenBank/DDBJ whole genome shotgun (WGS) entry which is preliminary data.</text>
</comment>
<organism evidence="1 2">
    <name type="scientific">Coccomyxa viridis</name>
    <dbReference type="NCBI Taxonomy" id="1274662"/>
    <lineage>
        <taxon>Eukaryota</taxon>
        <taxon>Viridiplantae</taxon>
        <taxon>Chlorophyta</taxon>
        <taxon>core chlorophytes</taxon>
        <taxon>Trebouxiophyceae</taxon>
        <taxon>Trebouxiophyceae incertae sedis</taxon>
        <taxon>Coccomyxaceae</taxon>
        <taxon>Coccomyxa</taxon>
    </lineage>
</organism>
<dbReference type="Pfam" id="PF10604">
    <property type="entry name" value="Polyketide_cyc2"/>
    <property type="match status" value="1"/>
</dbReference>
<dbReference type="InterPro" id="IPR019587">
    <property type="entry name" value="Polyketide_cyclase/dehydratase"/>
</dbReference>
<gene>
    <name evidence="1" type="primary">g6932</name>
    <name evidence="1" type="ORF">VP750_LOCUS5931</name>
</gene>
<name>A0ABP1G1I2_9CHLO</name>
<keyword evidence="2" id="KW-1185">Reference proteome</keyword>
<dbReference type="Gene3D" id="3.30.530.20">
    <property type="match status" value="1"/>
</dbReference>
<proteinExistence type="predicted"/>
<dbReference type="EMBL" id="CAXHTA020000010">
    <property type="protein sequence ID" value="CAL5224272.1"/>
    <property type="molecule type" value="Genomic_DNA"/>
</dbReference>